<dbReference type="PANTHER" id="PTHR45770">
    <property type="entry name" value="ATP-DEPENDENT 6-PHOSPHOFRUCTOKINASE 1"/>
    <property type="match status" value="1"/>
</dbReference>
<dbReference type="SUPFAM" id="SSF53784">
    <property type="entry name" value="Phosphofructokinase"/>
    <property type="match status" value="1"/>
</dbReference>
<reference evidence="8" key="1">
    <citation type="submission" date="2017-02" db="EMBL/GenBank/DDBJ databases">
        <title>Delving into the versatile metabolic prowess of the omnipresent phylum Bacteroidetes.</title>
        <authorList>
            <person name="Nobu M.K."/>
            <person name="Mei R."/>
            <person name="Narihiro T."/>
            <person name="Kuroda K."/>
            <person name="Liu W.-T."/>
        </authorList>
    </citation>
    <scope>NUCLEOTIDE SEQUENCE</scope>
    <source>
        <strain evidence="8">ADurb.Bin417</strain>
    </source>
</reference>
<keyword evidence="2 8" id="KW-0808">Transferase</keyword>
<organism evidence="8">
    <name type="scientific">candidate division TA06 bacterium ADurb.Bin417</name>
    <dbReference type="NCBI Taxonomy" id="1852828"/>
    <lineage>
        <taxon>Bacteria</taxon>
        <taxon>Bacteria division TA06</taxon>
    </lineage>
</organism>
<dbReference type="NCBIfam" id="NF010675">
    <property type="entry name" value="PRK14072.1"/>
    <property type="match status" value="1"/>
</dbReference>
<comment type="caution">
    <text evidence="8">The sequence shown here is derived from an EMBL/GenBank/DDBJ whole genome shotgun (WGS) entry which is preliminary data.</text>
</comment>
<evidence type="ECO:0000256" key="1">
    <source>
        <dbReference type="ARBA" id="ARBA00001946"/>
    </source>
</evidence>
<name>A0A1V5MM38_UNCT6</name>
<keyword evidence="3" id="KW-0479">Metal-binding</keyword>
<gene>
    <name evidence="8" type="primary">pfp_1</name>
    <name evidence="8" type="ORF">BWY73_00035</name>
</gene>
<evidence type="ECO:0000256" key="4">
    <source>
        <dbReference type="ARBA" id="ARBA00022777"/>
    </source>
</evidence>
<dbReference type="InterPro" id="IPR035966">
    <property type="entry name" value="PKF_sf"/>
</dbReference>
<dbReference type="InterPro" id="IPR000023">
    <property type="entry name" value="Phosphofructokinase_dom"/>
</dbReference>
<dbReference type="GO" id="GO:0047334">
    <property type="term" value="F:diphosphate-fructose-6-phosphate 1-phosphotransferase activity"/>
    <property type="evidence" value="ECO:0007669"/>
    <property type="project" value="UniProtKB-EC"/>
</dbReference>
<dbReference type="InterPro" id="IPR022953">
    <property type="entry name" value="ATP_PFK"/>
</dbReference>
<comment type="cofactor">
    <cofactor evidence="1">
        <name>Mg(2+)</name>
        <dbReference type="ChEBI" id="CHEBI:18420"/>
    </cofactor>
</comment>
<evidence type="ECO:0000313" key="8">
    <source>
        <dbReference type="EMBL" id="OPZ93891.1"/>
    </source>
</evidence>
<dbReference type="GO" id="GO:0046872">
    <property type="term" value="F:metal ion binding"/>
    <property type="evidence" value="ECO:0007669"/>
    <property type="project" value="UniProtKB-KW"/>
</dbReference>
<comment type="similarity">
    <text evidence="6">Belongs to the phosphofructokinase type A (PFKA) family.</text>
</comment>
<dbReference type="AlphaFoldDB" id="A0A1V5MM38"/>
<dbReference type="Gene3D" id="3.40.50.460">
    <property type="entry name" value="Phosphofructokinase domain"/>
    <property type="match status" value="1"/>
</dbReference>
<dbReference type="Gene3D" id="3.40.50.450">
    <property type="match status" value="1"/>
</dbReference>
<evidence type="ECO:0000256" key="5">
    <source>
        <dbReference type="ARBA" id="ARBA00022842"/>
    </source>
</evidence>
<dbReference type="UniPathway" id="UPA00109">
    <property type="reaction ID" value="UER00182"/>
</dbReference>
<protein>
    <submittedName>
        <fullName evidence="8">Pyrophosphate--fructose 6-phosphate 1-phosphotransferase</fullName>
        <ecNumber evidence="8">2.7.1.90</ecNumber>
    </submittedName>
</protein>
<dbReference type="Proteomes" id="UP000485484">
    <property type="component" value="Unassembled WGS sequence"/>
</dbReference>
<dbReference type="PRINTS" id="PR00476">
    <property type="entry name" value="PHFRCTKINASE"/>
</dbReference>
<sequence>MLKKYEVRYFLIAGGNDSMDTALQMHKLARSSGYELFSVGVPKTVDNDLRVTDHCPGYGSVARYWAISGRDAGRDTDAIYHPDTVKILETMGRDTGWITAAAGLACEAGDDAPQLVYVPEIPFDQEQFLGDVDRVYRKLGRVVIAVCEGLKDKSGEFVTASGRKTDTDSFGHKQLGGVGDVLCDLIAEKLGLKSRFDKPGTIQRMAMVCASEVDREEAYQVGKQAVRLALAGRSGVMVTIERQPGAEYRVAYGTGDLTEIANLRKDLPREFMNAAGNHVSQAFLDYARPLAGGPLPPYVRLKKVAVPKR</sequence>
<dbReference type="GO" id="GO:0003872">
    <property type="term" value="F:6-phosphofructokinase activity"/>
    <property type="evidence" value="ECO:0007669"/>
    <property type="project" value="InterPro"/>
</dbReference>
<accession>A0A1V5MM38</accession>
<dbReference type="EC" id="2.7.1.90" evidence="8"/>
<evidence type="ECO:0000256" key="3">
    <source>
        <dbReference type="ARBA" id="ARBA00022723"/>
    </source>
</evidence>
<evidence type="ECO:0000256" key="6">
    <source>
        <dbReference type="ARBA" id="ARBA00038478"/>
    </source>
</evidence>
<evidence type="ECO:0000256" key="2">
    <source>
        <dbReference type="ARBA" id="ARBA00022679"/>
    </source>
</evidence>
<dbReference type="EMBL" id="MWAK01000003">
    <property type="protein sequence ID" value="OPZ93891.1"/>
    <property type="molecule type" value="Genomic_DNA"/>
</dbReference>
<dbReference type="InterPro" id="IPR050929">
    <property type="entry name" value="PFKA"/>
</dbReference>
<evidence type="ECO:0000259" key="7">
    <source>
        <dbReference type="Pfam" id="PF00365"/>
    </source>
</evidence>
<keyword evidence="5" id="KW-0460">Magnesium</keyword>
<feature type="domain" description="Phosphofructokinase" evidence="7">
    <location>
        <begin position="2"/>
        <end position="228"/>
    </location>
</feature>
<keyword evidence="4" id="KW-0418">Kinase</keyword>
<proteinExistence type="inferred from homology"/>
<dbReference type="GO" id="GO:0006002">
    <property type="term" value="P:fructose 6-phosphate metabolic process"/>
    <property type="evidence" value="ECO:0007669"/>
    <property type="project" value="InterPro"/>
</dbReference>
<dbReference type="Pfam" id="PF00365">
    <property type="entry name" value="PFK"/>
    <property type="match status" value="1"/>
</dbReference>